<dbReference type="PANTHER" id="PTHR40056">
    <property type="entry name" value="HYPOTHETICAL CYTOSOLIC PROTEIN"/>
    <property type="match status" value="1"/>
</dbReference>
<gene>
    <name evidence="1" type="ORF">IAB28_11070</name>
</gene>
<dbReference type="InterPro" id="IPR014975">
    <property type="entry name" value="DUF1836"/>
</dbReference>
<accession>A0A9D1A5M5</accession>
<comment type="caution">
    <text evidence="1">The sequence shown here is derived from an EMBL/GenBank/DDBJ whole genome shotgun (WGS) entry which is preliminary data.</text>
</comment>
<dbReference type="AlphaFoldDB" id="A0A9D1A5M5"/>
<dbReference type="Proteomes" id="UP000824250">
    <property type="component" value="Unassembled WGS sequence"/>
</dbReference>
<proteinExistence type="predicted"/>
<dbReference type="EMBL" id="DVGC01000063">
    <property type="protein sequence ID" value="HIR06484.1"/>
    <property type="molecule type" value="Genomic_DNA"/>
</dbReference>
<evidence type="ECO:0000313" key="2">
    <source>
        <dbReference type="Proteomes" id="UP000824250"/>
    </source>
</evidence>
<reference evidence="1" key="1">
    <citation type="submission" date="2020-10" db="EMBL/GenBank/DDBJ databases">
        <authorList>
            <person name="Gilroy R."/>
        </authorList>
    </citation>
    <scope>NUCLEOTIDE SEQUENCE</scope>
    <source>
        <strain evidence="1">CHK180-2868</strain>
    </source>
</reference>
<dbReference type="PANTHER" id="PTHR40056:SF1">
    <property type="entry name" value="DUF1836 DOMAIN-CONTAINING PROTEIN"/>
    <property type="match status" value="1"/>
</dbReference>
<protein>
    <submittedName>
        <fullName evidence="1">DUF1836 domain-containing protein</fullName>
    </submittedName>
</protein>
<organism evidence="1 2">
    <name type="scientific">Candidatus Copromonas faecavium</name>
    <name type="common">nom. illeg.</name>
    <dbReference type="NCBI Taxonomy" id="2840740"/>
    <lineage>
        <taxon>Bacteria</taxon>
        <taxon>Bacillati</taxon>
        <taxon>Bacillota</taxon>
        <taxon>Clostridia</taxon>
        <taxon>Lachnospirales</taxon>
        <taxon>Lachnospiraceae</taxon>
        <taxon>Candidatus Copromonas (nom. illeg.)</taxon>
    </lineage>
</organism>
<sequence>MKTNEERLEDLLSHLNSLGRIHVEDIPKIDLYMDQVTTFMESHLESMKRYPDDKVLTKTMINNYAKNNLLPPPVRKKYTQEHILLLIFIYYFKNLLNFNDIETILSYITEHHFGETQVPLSRVYTEIFSMEHGQMDRLQEDVREKFKTAQKIFTDTEEPERDALQLFAFICELAFDVYLKKQMIERLADQIREENPPSKKK</sequence>
<dbReference type="Pfam" id="PF08876">
    <property type="entry name" value="DUF1836"/>
    <property type="match status" value="1"/>
</dbReference>
<name>A0A9D1A5M5_9FIRM</name>
<evidence type="ECO:0000313" key="1">
    <source>
        <dbReference type="EMBL" id="HIR06484.1"/>
    </source>
</evidence>
<reference evidence="1" key="2">
    <citation type="journal article" date="2021" name="PeerJ">
        <title>Extensive microbial diversity within the chicken gut microbiome revealed by metagenomics and culture.</title>
        <authorList>
            <person name="Gilroy R."/>
            <person name="Ravi A."/>
            <person name="Getino M."/>
            <person name="Pursley I."/>
            <person name="Horton D.L."/>
            <person name="Alikhan N.F."/>
            <person name="Baker D."/>
            <person name="Gharbi K."/>
            <person name="Hall N."/>
            <person name="Watson M."/>
            <person name="Adriaenssens E.M."/>
            <person name="Foster-Nyarko E."/>
            <person name="Jarju S."/>
            <person name="Secka A."/>
            <person name="Antonio M."/>
            <person name="Oren A."/>
            <person name="Chaudhuri R.R."/>
            <person name="La Ragione R."/>
            <person name="Hildebrand F."/>
            <person name="Pallen M.J."/>
        </authorList>
    </citation>
    <scope>NUCLEOTIDE SEQUENCE</scope>
    <source>
        <strain evidence="1">CHK180-2868</strain>
    </source>
</reference>